<name>A0A831QPJ4_9FLAO</name>
<dbReference type="Proteomes" id="UP000886191">
    <property type="component" value="Unassembled WGS sequence"/>
</dbReference>
<dbReference type="EMBL" id="DRGL01000056">
    <property type="protein sequence ID" value="HEA22340.1"/>
    <property type="molecule type" value="Genomic_DNA"/>
</dbReference>
<reference evidence="1" key="1">
    <citation type="journal article" date="2020" name="mSystems">
        <title>Genome- and Community-Level Interaction Insights into Carbon Utilization and Element Cycling Functions of Hydrothermarchaeota in Hydrothermal Sediment.</title>
        <authorList>
            <person name="Zhou Z."/>
            <person name="Liu Y."/>
            <person name="Xu W."/>
            <person name="Pan J."/>
            <person name="Luo Z.H."/>
            <person name="Li M."/>
        </authorList>
    </citation>
    <scope>NUCLEOTIDE SEQUENCE [LARGE SCALE GENOMIC DNA]</scope>
    <source>
        <strain evidence="1">HyVt-345</strain>
    </source>
</reference>
<evidence type="ECO:0000313" key="1">
    <source>
        <dbReference type="EMBL" id="HEA22340.1"/>
    </source>
</evidence>
<proteinExistence type="predicted"/>
<protein>
    <submittedName>
        <fullName evidence="1">Uncharacterized protein</fullName>
    </submittedName>
</protein>
<dbReference type="AlphaFoldDB" id="A0A831QPJ4"/>
<organism evidence="1">
    <name type="scientific">Pricia antarctica</name>
    <dbReference type="NCBI Taxonomy" id="641691"/>
    <lineage>
        <taxon>Bacteria</taxon>
        <taxon>Pseudomonadati</taxon>
        <taxon>Bacteroidota</taxon>
        <taxon>Flavobacteriia</taxon>
        <taxon>Flavobacteriales</taxon>
        <taxon>Flavobacteriaceae</taxon>
        <taxon>Pricia</taxon>
    </lineage>
</organism>
<accession>A0A831QPJ4</accession>
<comment type="caution">
    <text evidence="1">The sequence shown here is derived from an EMBL/GenBank/DDBJ whole genome shotgun (WGS) entry which is preliminary data.</text>
</comment>
<sequence>MYRTVLPYGVENQYIKIYLSQNKFCVPCHKHIFMADNATTVRVQPYTKELISKHSKRLGISQGDLIEKAITVAEKLGFEYDLPLGEIKKMQVSETNRLIGFLKTQDKNLRQTEENIYHFFRKNLHDDRRAVLEYFYFRSKQQIGEMAMEFYREKGGENSEKVAQLFMERFSTFFDENYRILLREHHNELK</sequence>
<gene>
    <name evidence="1" type="ORF">ENH87_15665</name>
</gene>